<dbReference type="Proteomes" id="UP001303324">
    <property type="component" value="Chromosome"/>
</dbReference>
<gene>
    <name evidence="1" type="ORF">RH061_06460</name>
</gene>
<evidence type="ECO:0000313" key="1">
    <source>
        <dbReference type="EMBL" id="WNF24123.1"/>
    </source>
</evidence>
<sequence length="103" mass="12324">MEDERTRDLFGFKLRRENEESSEQREQEYDPFDHFMFGRSRKTEETSEESVNNVSPLNKYLGQIDLDEVMYHVDTLITSARELKPLMGKVRPLFDQFIEKNKS</sequence>
<proteinExistence type="predicted"/>
<dbReference type="RefSeq" id="WP_311074756.1">
    <property type="nucleotide sequence ID" value="NZ_CP134494.1"/>
</dbReference>
<evidence type="ECO:0000313" key="2">
    <source>
        <dbReference type="Proteomes" id="UP001303324"/>
    </source>
</evidence>
<dbReference type="EMBL" id="CP134494">
    <property type="protein sequence ID" value="WNF24123.1"/>
    <property type="molecule type" value="Genomic_DNA"/>
</dbReference>
<name>A0ABY9VKA3_9BACI</name>
<reference evidence="1 2" key="1">
    <citation type="submission" date="2023-09" db="EMBL/GenBank/DDBJ databases">
        <title>Microbial mechanism of fulvic acid promoting antimony reduction mineralization in rice fields.</title>
        <authorList>
            <person name="Chen G."/>
            <person name="Lan J."/>
        </authorList>
    </citation>
    <scope>NUCLEOTIDE SEQUENCE [LARGE SCALE GENOMIC DNA]</scope>
    <source>
        <strain evidence="1 2">PS1</strain>
    </source>
</reference>
<protein>
    <submittedName>
        <fullName evidence="1">Uncharacterized protein</fullName>
    </submittedName>
</protein>
<accession>A0ABY9VKA3</accession>
<keyword evidence="2" id="KW-1185">Reference proteome</keyword>
<organism evidence="1 2">
    <name type="scientific">Mesobacillus jeotgali</name>
    <dbReference type="NCBI Taxonomy" id="129985"/>
    <lineage>
        <taxon>Bacteria</taxon>
        <taxon>Bacillati</taxon>
        <taxon>Bacillota</taxon>
        <taxon>Bacilli</taxon>
        <taxon>Bacillales</taxon>
        <taxon>Bacillaceae</taxon>
        <taxon>Mesobacillus</taxon>
    </lineage>
</organism>